<comment type="caution">
    <text evidence="1">The sequence shown here is derived from an EMBL/GenBank/DDBJ whole genome shotgun (WGS) entry which is preliminary data.</text>
</comment>
<proteinExistence type="predicted"/>
<evidence type="ECO:0000313" key="1">
    <source>
        <dbReference type="EMBL" id="CCI48181.1"/>
    </source>
</evidence>
<name>A0A024GMR3_9STRA</name>
<dbReference type="Proteomes" id="UP000053237">
    <property type="component" value="Unassembled WGS sequence"/>
</dbReference>
<keyword evidence="2" id="KW-1185">Reference proteome</keyword>
<evidence type="ECO:0000313" key="2">
    <source>
        <dbReference type="Proteomes" id="UP000053237"/>
    </source>
</evidence>
<dbReference type="InParanoid" id="A0A024GMR3"/>
<protein>
    <submittedName>
        <fullName evidence="1">Uncharacterized protein</fullName>
    </submittedName>
</protein>
<reference evidence="1 2" key="1">
    <citation type="submission" date="2012-05" db="EMBL/GenBank/DDBJ databases">
        <title>Recombination and specialization in a pathogen metapopulation.</title>
        <authorList>
            <person name="Gardiner A."/>
            <person name="Kemen E."/>
            <person name="Schultz-Larsen T."/>
            <person name="MacLean D."/>
            <person name="Van Oosterhout C."/>
            <person name="Jones J.D.G."/>
        </authorList>
    </citation>
    <scope>NUCLEOTIDE SEQUENCE [LARGE SCALE GENOMIC DNA]</scope>
    <source>
        <strain evidence="1 2">Ac Nc2</strain>
    </source>
</reference>
<dbReference type="EMBL" id="CAIX01000208">
    <property type="protein sequence ID" value="CCI48181.1"/>
    <property type="molecule type" value="Genomic_DNA"/>
</dbReference>
<sequence length="92" mass="10464">MSFTSLSAGVLAGGFTYVIIQLRLYERESVIRFNATQIANSVRGCTKKSDTAGYDSVLSRQEHVYYEKIRSMWNRQVVSFRDGVLDLFKGDD</sequence>
<gene>
    <name evidence="1" type="ORF">BN9_092430</name>
</gene>
<dbReference type="AlphaFoldDB" id="A0A024GMR3"/>
<organism evidence="1 2">
    <name type="scientific">Albugo candida</name>
    <dbReference type="NCBI Taxonomy" id="65357"/>
    <lineage>
        <taxon>Eukaryota</taxon>
        <taxon>Sar</taxon>
        <taxon>Stramenopiles</taxon>
        <taxon>Oomycota</taxon>
        <taxon>Peronosporomycetes</taxon>
        <taxon>Albuginales</taxon>
        <taxon>Albuginaceae</taxon>
        <taxon>Albugo</taxon>
    </lineage>
</organism>
<accession>A0A024GMR3</accession>